<dbReference type="Gene3D" id="1.10.1740.10">
    <property type="match status" value="1"/>
</dbReference>
<dbReference type="EMBL" id="ADKM02000075">
    <property type="protein sequence ID" value="EGC03166.1"/>
    <property type="molecule type" value="Genomic_DNA"/>
</dbReference>
<dbReference type="GO" id="GO:0016987">
    <property type="term" value="F:sigma factor activity"/>
    <property type="evidence" value="ECO:0007669"/>
    <property type="project" value="UniProtKB-KW"/>
</dbReference>
<keyword evidence="2" id="KW-0805">Transcription regulation</keyword>
<evidence type="ECO:0000259" key="5">
    <source>
        <dbReference type="Pfam" id="PF04542"/>
    </source>
</evidence>
<keyword evidence="3" id="KW-0731">Sigma factor</keyword>
<evidence type="ECO:0000256" key="3">
    <source>
        <dbReference type="ARBA" id="ARBA00023082"/>
    </source>
</evidence>
<dbReference type="InterPro" id="IPR013324">
    <property type="entry name" value="RNA_pol_sigma_r3/r4-like"/>
</dbReference>
<evidence type="ECO:0000256" key="2">
    <source>
        <dbReference type="ARBA" id="ARBA00023015"/>
    </source>
</evidence>
<gene>
    <name evidence="7" type="ORF">CUS_6770</name>
</gene>
<dbReference type="SUPFAM" id="SSF88659">
    <property type="entry name" value="Sigma3 and sigma4 domains of RNA polymerase sigma factors"/>
    <property type="match status" value="1"/>
</dbReference>
<keyword evidence="4" id="KW-0804">Transcription</keyword>
<dbReference type="STRING" id="246199.CUS_6770"/>
<dbReference type="RefSeq" id="WP_002849317.1">
    <property type="nucleotide sequence ID" value="NZ_ADKM02000075.1"/>
</dbReference>
<dbReference type="Gene3D" id="1.10.10.10">
    <property type="entry name" value="Winged helix-like DNA-binding domain superfamily/Winged helix DNA-binding domain"/>
    <property type="match status" value="1"/>
</dbReference>
<evidence type="ECO:0000256" key="4">
    <source>
        <dbReference type="ARBA" id="ARBA00023163"/>
    </source>
</evidence>
<protein>
    <submittedName>
        <fullName evidence="7">Sigma-70, region 4</fullName>
    </submittedName>
</protein>
<dbReference type="PANTHER" id="PTHR43133:SF51">
    <property type="entry name" value="RNA POLYMERASE SIGMA FACTOR"/>
    <property type="match status" value="1"/>
</dbReference>
<comment type="similarity">
    <text evidence="1">Belongs to the sigma-70 factor family. ECF subfamily.</text>
</comment>
<evidence type="ECO:0000313" key="8">
    <source>
        <dbReference type="Proteomes" id="UP000004259"/>
    </source>
</evidence>
<evidence type="ECO:0000313" key="7">
    <source>
        <dbReference type="EMBL" id="EGC03166.1"/>
    </source>
</evidence>
<accession>E9SBV5</accession>
<dbReference type="GO" id="GO:0003677">
    <property type="term" value="F:DNA binding"/>
    <property type="evidence" value="ECO:0007669"/>
    <property type="project" value="InterPro"/>
</dbReference>
<dbReference type="InterPro" id="IPR039425">
    <property type="entry name" value="RNA_pol_sigma-70-like"/>
</dbReference>
<dbReference type="NCBIfam" id="TIGR02937">
    <property type="entry name" value="sigma70-ECF"/>
    <property type="match status" value="1"/>
</dbReference>
<feature type="domain" description="RNA polymerase sigma-70 region 2" evidence="5">
    <location>
        <begin position="16"/>
        <end position="75"/>
    </location>
</feature>
<organism evidence="7 8">
    <name type="scientific">Ruminococcus albus 8</name>
    <dbReference type="NCBI Taxonomy" id="246199"/>
    <lineage>
        <taxon>Bacteria</taxon>
        <taxon>Bacillati</taxon>
        <taxon>Bacillota</taxon>
        <taxon>Clostridia</taxon>
        <taxon>Eubacteriales</taxon>
        <taxon>Oscillospiraceae</taxon>
        <taxon>Ruminococcus</taxon>
    </lineage>
</organism>
<dbReference type="InterPro" id="IPR013325">
    <property type="entry name" value="RNA_pol_sigma_r2"/>
</dbReference>
<dbReference type="OrthoDB" id="2594372at2"/>
<dbReference type="AlphaFoldDB" id="E9SBV5"/>
<evidence type="ECO:0000259" key="6">
    <source>
        <dbReference type="Pfam" id="PF08281"/>
    </source>
</evidence>
<sequence>MRRNDPAIQDLEMTMSKYKRTVYGIAVTQLNNRHEADDVFQEVFLLYFSKRPVFQTEEQKRAWLIRATVNKCRQYNFGKWNLHVDRTAEPEISAEFESQADKELYAAVKELPPKLREAVYLHWFIGMNVGETADILGVRANTVSMRLAKAKKLLQKRLEEEI</sequence>
<dbReference type="eggNOG" id="COG1595">
    <property type="taxonomic scope" value="Bacteria"/>
</dbReference>
<feature type="domain" description="RNA polymerase sigma factor 70 region 4 type 2" evidence="6">
    <location>
        <begin position="103"/>
        <end position="154"/>
    </location>
</feature>
<reference evidence="7 8" key="1">
    <citation type="submission" date="2011-02" db="EMBL/GenBank/DDBJ databases">
        <authorList>
            <person name="Nelson K.E."/>
            <person name="Sutton G."/>
            <person name="Torralba M."/>
            <person name="Durkin S."/>
            <person name="Harkins D."/>
            <person name="Montgomery R."/>
            <person name="Ziemer C."/>
            <person name="Klaassens E."/>
            <person name="Ocuiv P."/>
            <person name="Morrison M."/>
        </authorList>
    </citation>
    <scope>NUCLEOTIDE SEQUENCE [LARGE SCALE GENOMIC DNA]</scope>
    <source>
        <strain evidence="7 8">8</strain>
    </source>
</reference>
<name>E9SBV5_RUMAL</name>
<dbReference type="Pfam" id="PF08281">
    <property type="entry name" value="Sigma70_r4_2"/>
    <property type="match status" value="1"/>
</dbReference>
<dbReference type="SUPFAM" id="SSF88946">
    <property type="entry name" value="Sigma2 domain of RNA polymerase sigma factors"/>
    <property type="match status" value="1"/>
</dbReference>
<dbReference type="GO" id="GO:0006352">
    <property type="term" value="P:DNA-templated transcription initiation"/>
    <property type="evidence" value="ECO:0007669"/>
    <property type="project" value="InterPro"/>
</dbReference>
<proteinExistence type="inferred from homology"/>
<comment type="caution">
    <text evidence="7">The sequence shown here is derived from an EMBL/GenBank/DDBJ whole genome shotgun (WGS) entry which is preliminary data.</text>
</comment>
<dbReference type="InterPro" id="IPR007627">
    <property type="entry name" value="RNA_pol_sigma70_r2"/>
</dbReference>
<dbReference type="PANTHER" id="PTHR43133">
    <property type="entry name" value="RNA POLYMERASE ECF-TYPE SIGMA FACTO"/>
    <property type="match status" value="1"/>
</dbReference>
<keyword evidence="8" id="KW-1185">Reference proteome</keyword>
<dbReference type="CDD" id="cd06171">
    <property type="entry name" value="Sigma70_r4"/>
    <property type="match status" value="1"/>
</dbReference>
<dbReference type="Pfam" id="PF04542">
    <property type="entry name" value="Sigma70_r2"/>
    <property type="match status" value="1"/>
</dbReference>
<dbReference type="Proteomes" id="UP000004259">
    <property type="component" value="Unassembled WGS sequence"/>
</dbReference>
<dbReference type="InterPro" id="IPR036388">
    <property type="entry name" value="WH-like_DNA-bd_sf"/>
</dbReference>
<dbReference type="InterPro" id="IPR014284">
    <property type="entry name" value="RNA_pol_sigma-70_dom"/>
</dbReference>
<evidence type="ECO:0000256" key="1">
    <source>
        <dbReference type="ARBA" id="ARBA00010641"/>
    </source>
</evidence>
<dbReference type="InterPro" id="IPR013249">
    <property type="entry name" value="RNA_pol_sigma70_r4_t2"/>
</dbReference>